<accession>A0A3S5AIF2</accession>
<dbReference type="EMBL" id="CAAALY010032152">
    <property type="protein sequence ID" value="VEL17328.1"/>
    <property type="molecule type" value="Genomic_DNA"/>
</dbReference>
<comment type="caution">
    <text evidence="2">The sequence shown here is derived from an EMBL/GenBank/DDBJ whole genome shotgun (WGS) entry which is preliminary data.</text>
</comment>
<reference evidence="2" key="1">
    <citation type="submission" date="2018-11" db="EMBL/GenBank/DDBJ databases">
        <authorList>
            <consortium name="Pathogen Informatics"/>
        </authorList>
    </citation>
    <scope>NUCLEOTIDE SEQUENCE</scope>
</reference>
<protein>
    <recommendedName>
        <fullName evidence="4">Protein kinase domain-containing protein</fullName>
    </recommendedName>
</protein>
<keyword evidence="3" id="KW-1185">Reference proteome</keyword>
<proteinExistence type="predicted"/>
<dbReference type="Proteomes" id="UP000784294">
    <property type="component" value="Unassembled WGS sequence"/>
</dbReference>
<dbReference type="Gene3D" id="3.30.200.20">
    <property type="entry name" value="Phosphorylase Kinase, domain 1"/>
    <property type="match status" value="1"/>
</dbReference>
<sequence length="132" mass="14511">MGRAQTSNNPEYLDALVLQTEDRAWELDPSDLSYQLTSSLGRGSFGMVYRGRLSRLTTPAAIEFIGQKPVPIVSTNSLVRNASVSKYQPVVVPITQSANFKGLDVAVKVGMIPMALGLLWLVILWSTFVRLL</sequence>
<evidence type="ECO:0000313" key="2">
    <source>
        <dbReference type="EMBL" id="VEL17328.1"/>
    </source>
</evidence>
<organism evidence="2 3">
    <name type="scientific">Protopolystoma xenopodis</name>
    <dbReference type="NCBI Taxonomy" id="117903"/>
    <lineage>
        <taxon>Eukaryota</taxon>
        <taxon>Metazoa</taxon>
        <taxon>Spiralia</taxon>
        <taxon>Lophotrochozoa</taxon>
        <taxon>Platyhelminthes</taxon>
        <taxon>Monogenea</taxon>
        <taxon>Polyopisthocotylea</taxon>
        <taxon>Polystomatidea</taxon>
        <taxon>Polystomatidae</taxon>
        <taxon>Protopolystoma</taxon>
    </lineage>
</organism>
<evidence type="ECO:0000313" key="3">
    <source>
        <dbReference type="Proteomes" id="UP000784294"/>
    </source>
</evidence>
<keyword evidence="1" id="KW-0472">Membrane</keyword>
<evidence type="ECO:0000256" key="1">
    <source>
        <dbReference type="SAM" id="Phobius"/>
    </source>
</evidence>
<feature type="transmembrane region" description="Helical" evidence="1">
    <location>
        <begin position="105"/>
        <end position="128"/>
    </location>
</feature>
<keyword evidence="1" id="KW-0812">Transmembrane</keyword>
<evidence type="ECO:0008006" key="4">
    <source>
        <dbReference type="Google" id="ProtNLM"/>
    </source>
</evidence>
<keyword evidence="1" id="KW-1133">Transmembrane helix</keyword>
<name>A0A3S5AIF2_9PLAT</name>
<gene>
    <name evidence="2" type="ORF">PXEA_LOCUS10768</name>
</gene>
<dbReference type="AlphaFoldDB" id="A0A3S5AIF2"/>
<dbReference type="OrthoDB" id="6281747at2759"/>